<dbReference type="Pfam" id="PF21787">
    <property type="entry name" value="TNP-like_RNaseH_N"/>
    <property type="match status" value="1"/>
</dbReference>
<gene>
    <name evidence="2" type="ORF">OUZ56_011383</name>
</gene>
<proteinExistence type="predicted"/>
<keyword evidence="3" id="KW-1185">Reference proteome</keyword>
<evidence type="ECO:0000259" key="1">
    <source>
        <dbReference type="Pfam" id="PF21787"/>
    </source>
</evidence>
<reference evidence="2 3" key="1">
    <citation type="journal article" date="2023" name="Nucleic Acids Res.">
        <title>The hologenome of Daphnia magna reveals possible DNA methylation and microbiome-mediated evolution of the host genome.</title>
        <authorList>
            <person name="Chaturvedi A."/>
            <person name="Li X."/>
            <person name="Dhandapani V."/>
            <person name="Marshall H."/>
            <person name="Kissane S."/>
            <person name="Cuenca-Cambronero M."/>
            <person name="Asole G."/>
            <person name="Calvet F."/>
            <person name="Ruiz-Romero M."/>
            <person name="Marangio P."/>
            <person name="Guigo R."/>
            <person name="Rago D."/>
            <person name="Mirbahai L."/>
            <person name="Eastwood N."/>
            <person name="Colbourne J.K."/>
            <person name="Zhou J."/>
            <person name="Mallon E."/>
            <person name="Orsini L."/>
        </authorList>
    </citation>
    <scope>NUCLEOTIDE SEQUENCE [LARGE SCALE GENOMIC DNA]</scope>
    <source>
        <strain evidence="2">LRV0_1</strain>
    </source>
</reference>
<feature type="domain" description="Transposable element P transposase-like RNase H" evidence="1">
    <location>
        <begin position="96"/>
        <end position="149"/>
    </location>
</feature>
<sequence>MAILPIGSTATEEKFIEFIETLQPQAQVLLKAILRTSACKDVRGIRYDTEWIFNCLLLRIKSPKAYDHLRGDGKNGMLPLPSRNTINRLIRGIPGTYGLNDFSIESIGRNMSGKPENLRRGSLLWDEMSVKKSLQFNKQRMKFDGLVDY</sequence>
<dbReference type="EMBL" id="JAOYFB010000002">
    <property type="protein sequence ID" value="KAK4006227.1"/>
    <property type="molecule type" value="Genomic_DNA"/>
</dbReference>
<organism evidence="2 3">
    <name type="scientific">Daphnia magna</name>
    <dbReference type="NCBI Taxonomy" id="35525"/>
    <lineage>
        <taxon>Eukaryota</taxon>
        <taxon>Metazoa</taxon>
        <taxon>Ecdysozoa</taxon>
        <taxon>Arthropoda</taxon>
        <taxon>Crustacea</taxon>
        <taxon>Branchiopoda</taxon>
        <taxon>Diplostraca</taxon>
        <taxon>Cladocera</taxon>
        <taxon>Anomopoda</taxon>
        <taxon>Daphniidae</taxon>
        <taxon>Daphnia</taxon>
    </lineage>
</organism>
<accession>A0ABQ9YZZ4</accession>
<comment type="caution">
    <text evidence="2">The sequence shown here is derived from an EMBL/GenBank/DDBJ whole genome shotgun (WGS) entry which is preliminary data.</text>
</comment>
<dbReference type="InterPro" id="IPR048365">
    <property type="entry name" value="TNP-like_RNaseH_N"/>
</dbReference>
<evidence type="ECO:0000313" key="2">
    <source>
        <dbReference type="EMBL" id="KAK4006227.1"/>
    </source>
</evidence>
<name>A0ABQ9YZZ4_9CRUS</name>
<evidence type="ECO:0000313" key="3">
    <source>
        <dbReference type="Proteomes" id="UP001234178"/>
    </source>
</evidence>
<protein>
    <recommendedName>
        <fullName evidence="1">Transposable element P transposase-like RNase H domain-containing protein</fullName>
    </recommendedName>
</protein>
<dbReference type="Proteomes" id="UP001234178">
    <property type="component" value="Unassembled WGS sequence"/>
</dbReference>